<dbReference type="Proteomes" id="UP000235672">
    <property type="component" value="Unassembled WGS sequence"/>
</dbReference>
<dbReference type="GO" id="GO:0071013">
    <property type="term" value="C:catalytic step 2 spliceosome"/>
    <property type="evidence" value="ECO:0007669"/>
    <property type="project" value="TreeGrafter"/>
</dbReference>
<proteinExistence type="inferred from homology"/>
<reference evidence="5 6" key="1">
    <citation type="submission" date="2016-05" db="EMBL/GenBank/DDBJ databases">
        <title>A degradative enzymes factory behind the ericoid mycorrhizal symbiosis.</title>
        <authorList>
            <consortium name="DOE Joint Genome Institute"/>
            <person name="Martino E."/>
            <person name="Morin E."/>
            <person name="Grelet G."/>
            <person name="Kuo A."/>
            <person name="Kohler A."/>
            <person name="Daghino S."/>
            <person name="Barry K."/>
            <person name="Choi C."/>
            <person name="Cichocki N."/>
            <person name="Clum A."/>
            <person name="Copeland A."/>
            <person name="Hainaut M."/>
            <person name="Haridas S."/>
            <person name="Labutti K."/>
            <person name="Lindquist E."/>
            <person name="Lipzen A."/>
            <person name="Khouja H.-R."/>
            <person name="Murat C."/>
            <person name="Ohm R."/>
            <person name="Olson A."/>
            <person name="Spatafora J."/>
            <person name="Veneault-Fourrey C."/>
            <person name="Henrissat B."/>
            <person name="Grigoriev I."/>
            <person name="Martin F."/>
            <person name="Perotto S."/>
        </authorList>
    </citation>
    <scope>NUCLEOTIDE SEQUENCE [LARGE SCALE GENOMIC DNA]</scope>
    <source>
        <strain evidence="5 6">UAMH 7357</strain>
    </source>
</reference>
<feature type="region of interest" description="Disordered" evidence="4">
    <location>
        <begin position="1"/>
        <end position="87"/>
    </location>
</feature>
<dbReference type="PANTHER" id="PTHR13471:SF0">
    <property type="entry name" value="NUCLEAR EXOSOME REGULATOR NRDE2"/>
    <property type="match status" value="1"/>
</dbReference>
<feature type="region of interest" description="Disordered" evidence="4">
    <location>
        <begin position="178"/>
        <end position="260"/>
    </location>
</feature>
<comment type="similarity">
    <text evidence="2">Belongs to the NRDE2 family.</text>
</comment>
<dbReference type="AlphaFoldDB" id="A0A2J6Q1U1"/>
<keyword evidence="3" id="KW-0539">Nucleus</keyword>
<evidence type="ECO:0000313" key="5">
    <source>
        <dbReference type="EMBL" id="PMD20241.1"/>
    </source>
</evidence>
<accession>A0A2J6Q1U1</accession>
<gene>
    <name evidence="5" type="ORF">NA56DRAFT_601555</name>
</gene>
<dbReference type="GO" id="GO:0031048">
    <property type="term" value="P:regulatory ncRNA-mediated heterochromatin formation"/>
    <property type="evidence" value="ECO:0007669"/>
    <property type="project" value="TreeGrafter"/>
</dbReference>
<comment type="subcellular location">
    <subcellularLocation>
        <location evidence="1">Nucleus</location>
    </subcellularLocation>
</comment>
<dbReference type="GO" id="GO:1902369">
    <property type="term" value="P:negative regulation of RNA catabolic process"/>
    <property type="evidence" value="ECO:0007669"/>
    <property type="project" value="TreeGrafter"/>
</dbReference>
<evidence type="ECO:0000256" key="3">
    <source>
        <dbReference type="ARBA" id="ARBA00023242"/>
    </source>
</evidence>
<evidence type="ECO:0000256" key="2">
    <source>
        <dbReference type="ARBA" id="ARBA00009265"/>
    </source>
</evidence>
<feature type="compositionally biased region" description="Basic and acidic residues" evidence="4">
    <location>
        <begin position="249"/>
        <end position="260"/>
    </location>
</feature>
<protein>
    <submittedName>
        <fullName evidence="5">DUF1740-domain-containing protein</fullName>
    </submittedName>
</protein>
<dbReference type="EMBL" id="KZ613485">
    <property type="protein sequence ID" value="PMD20241.1"/>
    <property type="molecule type" value="Genomic_DNA"/>
</dbReference>
<feature type="compositionally biased region" description="Basic and acidic residues" evidence="4">
    <location>
        <begin position="58"/>
        <end position="81"/>
    </location>
</feature>
<organism evidence="5 6">
    <name type="scientific">Hyaloscypha hepaticicola</name>
    <dbReference type="NCBI Taxonomy" id="2082293"/>
    <lineage>
        <taxon>Eukaryota</taxon>
        <taxon>Fungi</taxon>
        <taxon>Dikarya</taxon>
        <taxon>Ascomycota</taxon>
        <taxon>Pezizomycotina</taxon>
        <taxon>Leotiomycetes</taxon>
        <taxon>Helotiales</taxon>
        <taxon>Hyaloscyphaceae</taxon>
        <taxon>Hyaloscypha</taxon>
    </lineage>
</organism>
<sequence length="1087" mass="125279">MSEPKANVPKFTSFRPKPTAAAPEEAKAEKSSERKHRSRGKDETCDKDHKRRHHERWRSKSRERSPLRKPEIEASRARQTDDSVGVFVVDRKGDEKNLIYGSIHRYSIPPFHRYGAGRVLGAPPDTKIDRDYGHEKGLVLSRWRDFRNDFREKYVFSKIERERPRLLRIRTQVETEEKSDVEANFIPLQSQRGKKRKRVGNGDGDSSASDRDERDYRSIYGKAKSRDQPIDEDLEYATESDSSGSEAGRSMKNDPSTRQKNIELSRKVDDSLHDVNAWIALIDHQDVLIRAQDDRRRITNAEIRSTADIKIHMYEKALEKARSLKDRERLLLGLMKEGEKIWEVKYQAERWEQISKENIDSLLLWTSYLNFKQTEFSSFRHEDIKEVFSKRINTLSKAALVSEIGDSDSLYHQLIYLLLRFTLFLRESGYSELSMSIWQGLLEMNFFAPDLQLSQAEAIKRFSAFWESEVPRIGEDGALGWRCFVGNENSSEAPDPLVDEAADVVDSKILFKSWAAAERLRTICSRAPARTMDEVTEDDPFRVILFSDIEDFLIRLPTQSPDLRKLLLDGILLFCRLPALGSLNHGDSNKWPRDAFVGNHLLEYDIGWIKEAYLLPSNEEIEASDLAALMRVPISNFAISSEALFGSSQLSRKKPWKDIYAGDLGPVSYQWVRNTLKQLTETHLSEDFAEYYLAFEFLNEPLTIKKISKSLLKQHPTSLRLYNSYALIEWSRGNKDAARGVFSAALNLRGSVAENDWDRYSIMLWISWIWACLAEQDNNTALQHLLSIADGTTNATVTLSPALLLRAKQHLTSQRDYLMFSGNPRSSVACTESLMLLRYLTGDSGNETKSTAQGDISSALDICTSFSEILVSRELTHSVSHELLLQSAARLLVHHARIRPFRPALIREHLTRFLNFFPQNTMFLSLYTWNESRLRIDNRVRNILLSTVLTPENDTLTSRLFSIRYEIQHGTIHSVRSAFEHALSSPACKSSAGLWRFYILYCLETSQFHSQAKDIWYRAIKSCPWAKELYIVGFEKMCDMLPFEELKSIWRIMGEKDLRVHVDLQERFEDIAELEKAAGEQRQLGYK</sequence>
<dbReference type="PANTHER" id="PTHR13471">
    <property type="entry name" value="TETRATRICOPEPTIDE-LIKE HELICAL"/>
    <property type="match status" value="1"/>
</dbReference>
<dbReference type="OrthoDB" id="297219at2759"/>
<dbReference type="InterPro" id="IPR013633">
    <property type="entry name" value="NRDE-2"/>
</dbReference>
<dbReference type="STRING" id="1745343.A0A2J6Q1U1"/>
<name>A0A2J6Q1U1_9HELO</name>
<dbReference type="Pfam" id="PF08424">
    <property type="entry name" value="NRDE-2"/>
    <property type="match status" value="1"/>
</dbReference>
<evidence type="ECO:0000313" key="6">
    <source>
        <dbReference type="Proteomes" id="UP000235672"/>
    </source>
</evidence>
<feature type="compositionally biased region" description="Basic and acidic residues" evidence="4">
    <location>
        <begin position="208"/>
        <end position="217"/>
    </location>
</feature>
<evidence type="ECO:0000256" key="1">
    <source>
        <dbReference type="ARBA" id="ARBA00004123"/>
    </source>
</evidence>
<evidence type="ECO:0000256" key="4">
    <source>
        <dbReference type="SAM" id="MobiDB-lite"/>
    </source>
</evidence>
<keyword evidence="6" id="KW-1185">Reference proteome</keyword>